<dbReference type="HOGENOM" id="CLU_025983_2_1_2"/>
<dbReference type="GO" id="GO:0002926">
    <property type="term" value="P:tRNA wobble base 5-methoxycarbonylmethyl-2-thiouridinylation"/>
    <property type="evidence" value="ECO:0007669"/>
    <property type="project" value="TreeGrafter"/>
</dbReference>
<dbReference type="RefSeq" id="WP_015285012.1">
    <property type="nucleotide sequence ID" value="NC_019943.1"/>
</dbReference>
<feature type="domain" description="Elp3/MiaA/NifB-like radical SAM core" evidence="16">
    <location>
        <begin position="78"/>
        <end position="341"/>
    </location>
</feature>
<accession>L0HFF3</accession>
<protein>
    <recommendedName>
        <fullName evidence="13">tRNA carboxymethyluridine synthase</fullName>
        <ecNumber evidence="13">2.3.1.311</ecNumber>
    </recommendedName>
</protein>
<dbReference type="GeneID" id="14310309"/>
<feature type="binding site" evidence="15">
    <location>
        <position position="88"/>
    </location>
    <ligand>
        <name>[4Fe-4S] cluster</name>
        <dbReference type="ChEBI" id="CHEBI:49883"/>
        <note>4Fe-4S-S-AdoMet</note>
    </ligand>
</feature>
<dbReference type="EC" id="2.3.1.311" evidence="13"/>
<dbReference type="GO" id="GO:0106261">
    <property type="term" value="F:tRNA uridine(34) acetyltransferase activity"/>
    <property type="evidence" value="ECO:0007669"/>
    <property type="project" value="UniProtKB-EC"/>
</dbReference>
<dbReference type="Proteomes" id="UP000010824">
    <property type="component" value="Chromosome"/>
</dbReference>
<dbReference type="InterPro" id="IPR056591">
    <property type="entry name" value="ELP3-like_N"/>
</dbReference>
<keyword evidence="4" id="KW-0820">tRNA-binding</keyword>
<keyword evidence="12" id="KW-0012">Acyltransferase</keyword>
<dbReference type="GO" id="GO:0051539">
    <property type="term" value="F:4 iron, 4 sulfur cluster binding"/>
    <property type="evidence" value="ECO:0007669"/>
    <property type="project" value="UniProtKB-KW"/>
</dbReference>
<keyword evidence="18" id="KW-1185">Reference proteome</keyword>
<dbReference type="SUPFAM" id="SSF55729">
    <property type="entry name" value="Acyl-CoA N-acyltransferases (Nat)"/>
    <property type="match status" value="1"/>
</dbReference>
<dbReference type="eggNOG" id="arCOG01361">
    <property type="taxonomic scope" value="Archaea"/>
</dbReference>
<reference evidence="17 18" key="2">
    <citation type="journal article" date="2014" name="Genome Announc.">
        <title>Complete Genome Sequence of Methanoregula formicica SMSPT, a Mesophilic Hydrogenotrophic Methanogen Isolated from a Methanogenic Upflow Anaerobic Sludge Blanket Reactor.</title>
        <authorList>
            <person name="Yamamoto K."/>
            <person name="Tamaki H."/>
            <person name="Cadillo-Quiroz H."/>
            <person name="Imachi H."/>
            <person name="Kyrpides N."/>
            <person name="Woyke T."/>
            <person name="Goodwin L."/>
            <person name="Zinder S.H."/>
            <person name="Kamagata Y."/>
            <person name="Liu W.T."/>
        </authorList>
    </citation>
    <scope>NUCLEOTIDE SEQUENCE [LARGE SCALE GENOMIC DNA]</scope>
    <source>
        <strain evidence="18">DSM 22288 / NBRC 105244 / SMSP</strain>
    </source>
</reference>
<dbReference type="STRING" id="593750.Metfor_0996"/>
<evidence type="ECO:0000313" key="17">
    <source>
        <dbReference type="EMBL" id="AGB02048.1"/>
    </source>
</evidence>
<evidence type="ECO:0000256" key="14">
    <source>
        <dbReference type="ARBA" id="ARBA00047372"/>
    </source>
</evidence>
<feature type="binding site" evidence="15">
    <location>
        <position position="93"/>
    </location>
    <ligand>
        <name>[4Fe-4S] cluster</name>
        <dbReference type="ChEBI" id="CHEBI:49883"/>
        <note>4Fe-4S-S-AdoMet</note>
    </ligand>
</feature>
<dbReference type="InterPro" id="IPR006638">
    <property type="entry name" value="Elp3/MiaA/NifB-like_rSAM"/>
</dbReference>
<evidence type="ECO:0000256" key="4">
    <source>
        <dbReference type="ARBA" id="ARBA00022555"/>
    </source>
</evidence>
<evidence type="ECO:0000256" key="2">
    <source>
        <dbReference type="ARBA" id="ARBA00005494"/>
    </source>
</evidence>
<evidence type="ECO:0000256" key="12">
    <source>
        <dbReference type="ARBA" id="ARBA00023315"/>
    </source>
</evidence>
<evidence type="ECO:0000256" key="7">
    <source>
        <dbReference type="ARBA" id="ARBA00022694"/>
    </source>
</evidence>
<dbReference type="GO" id="GO:0005737">
    <property type="term" value="C:cytoplasm"/>
    <property type="evidence" value="ECO:0007669"/>
    <property type="project" value="TreeGrafter"/>
</dbReference>
<dbReference type="FunCoup" id="L0HFF3">
    <property type="interactions" value="140"/>
</dbReference>
<keyword evidence="5 17" id="KW-0808">Transferase</keyword>
<dbReference type="SFLD" id="SFLDG01086">
    <property type="entry name" value="elongater_protein-like"/>
    <property type="match status" value="1"/>
</dbReference>
<comment type="cofactor">
    <cofactor evidence="15">
        <name>[4Fe-4S] cluster</name>
        <dbReference type="ChEBI" id="CHEBI:49883"/>
    </cofactor>
    <text evidence="15">Binds 1 [4Fe-4S] cluster. The cluster is coordinated with 3 cysteines and an exchangeable S-adenosyl-L-methionine.</text>
</comment>
<evidence type="ECO:0000256" key="11">
    <source>
        <dbReference type="ARBA" id="ARBA00023014"/>
    </source>
</evidence>
<evidence type="ECO:0000256" key="9">
    <source>
        <dbReference type="ARBA" id="ARBA00022884"/>
    </source>
</evidence>
<keyword evidence="10 15" id="KW-0408">Iron</keyword>
<dbReference type="Pfam" id="PF00583">
    <property type="entry name" value="Acetyltransf_1"/>
    <property type="match status" value="1"/>
</dbReference>
<dbReference type="GO" id="GO:0046872">
    <property type="term" value="F:metal ion binding"/>
    <property type="evidence" value="ECO:0007669"/>
    <property type="project" value="UniProtKB-KW"/>
</dbReference>
<dbReference type="PANTHER" id="PTHR11135:SF7">
    <property type="entry name" value="TRNA URIDINE(34) ACETYLTRANSFERASE"/>
    <property type="match status" value="1"/>
</dbReference>
<keyword evidence="8 15" id="KW-0479">Metal-binding</keyword>
<dbReference type="Pfam" id="PF04055">
    <property type="entry name" value="Radical_SAM"/>
    <property type="match status" value="1"/>
</dbReference>
<evidence type="ECO:0000256" key="15">
    <source>
        <dbReference type="PIRSR" id="PIRSR005669-1"/>
    </source>
</evidence>
<feature type="binding site" evidence="15">
    <location>
        <position position="96"/>
    </location>
    <ligand>
        <name>[4Fe-4S] cluster</name>
        <dbReference type="ChEBI" id="CHEBI:49883"/>
        <note>4Fe-4S-S-AdoMet</note>
    </ligand>
</feature>
<proteinExistence type="inferred from homology"/>
<keyword evidence="3" id="KW-0004">4Fe-4S</keyword>
<reference evidence="18" key="1">
    <citation type="submission" date="2011-12" db="EMBL/GenBank/DDBJ databases">
        <title>Complete sequence of Methanoregula formicicum SMSP.</title>
        <authorList>
            <person name="Lucas S."/>
            <person name="Han J."/>
            <person name="Lapidus A."/>
            <person name="Cheng J.-F."/>
            <person name="Goodwin L."/>
            <person name="Pitluck S."/>
            <person name="Peters L."/>
            <person name="Ovchinnikova G."/>
            <person name="Teshima H."/>
            <person name="Detter J.C."/>
            <person name="Han C."/>
            <person name="Tapia R."/>
            <person name="Land M."/>
            <person name="Hauser L."/>
            <person name="Kyrpides N."/>
            <person name="Ivanova N."/>
            <person name="Pagani I."/>
            <person name="Imachi H."/>
            <person name="Tamaki H."/>
            <person name="Sekiguchi Y."/>
            <person name="Kamagata Y."/>
            <person name="Cadillo-Quiroz H."/>
            <person name="Zinder S."/>
            <person name="Liu W.-T."/>
            <person name="Woyke T."/>
        </authorList>
    </citation>
    <scope>NUCLEOTIDE SEQUENCE [LARGE SCALE GENOMIC DNA]</scope>
    <source>
        <strain evidence="18">DSM 22288 / NBRC 105244 / SMSP</strain>
    </source>
</reference>
<comment type="catalytic activity">
    <reaction evidence="14">
        <text>uridine(34) in tRNA + acetyl-CoA + S-adenosyl-L-methionine + H2O = 5-(carboxymethyl)uridine(34) in tRNA + 5'-deoxyadenosine + L-methionine + CoA + 2 H(+)</text>
        <dbReference type="Rhea" id="RHEA:61020"/>
        <dbReference type="Rhea" id="RHEA-COMP:10407"/>
        <dbReference type="Rhea" id="RHEA-COMP:11727"/>
        <dbReference type="ChEBI" id="CHEBI:15377"/>
        <dbReference type="ChEBI" id="CHEBI:15378"/>
        <dbReference type="ChEBI" id="CHEBI:17319"/>
        <dbReference type="ChEBI" id="CHEBI:57287"/>
        <dbReference type="ChEBI" id="CHEBI:57288"/>
        <dbReference type="ChEBI" id="CHEBI:57844"/>
        <dbReference type="ChEBI" id="CHEBI:59789"/>
        <dbReference type="ChEBI" id="CHEBI:65315"/>
        <dbReference type="ChEBI" id="CHEBI:74882"/>
        <dbReference type="EC" id="2.3.1.311"/>
    </reaction>
    <physiologicalReaction direction="left-to-right" evidence="14">
        <dbReference type="Rhea" id="RHEA:61021"/>
    </physiologicalReaction>
</comment>
<evidence type="ECO:0000256" key="6">
    <source>
        <dbReference type="ARBA" id="ARBA00022691"/>
    </source>
</evidence>
<evidence type="ECO:0000256" key="10">
    <source>
        <dbReference type="ARBA" id="ARBA00023004"/>
    </source>
</evidence>
<comment type="similarity">
    <text evidence="2">Belongs to the ELP3 family.</text>
</comment>
<evidence type="ECO:0000256" key="1">
    <source>
        <dbReference type="ARBA" id="ARBA00005217"/>
    </source>
</evidence>
<keyword evidence="9" id="KW-0694">RNA-binding</keyword>
<evidence type="ECO:0000313" key="18">
    <source>
        <dbReference type="Proteomes" id="UP000010824"/>
    </source>
</evidence>
<dbReference type="NCBIfam" id="TIGR01211">
    <property type="entry name" value="ELP3"/>
    <property type="match status" value="1"/>
</dbReference>
<name>L0HFF3_METFS</name>
<keyword evidence="11 15" id="KW-0411">Iron-sulfur</keyword>
<dbReference type="GO" id="GO:0000049">
    <property type="term" value="F:tRNA binding"/>
    <property type="evidence" value="ECO:0007669"/>
    <property type="project" value="UniProtKB-KW"/>
</dbReference>
<dbReference type="InterPro" id="IPR034687">
    <property type="entry name" value="ELP3-like"/>
</dbReference>
<dbReference type="InterPro" id="IPR058240">
    <property type="entry name" value="rSAM_sf"/>
</dbReference>
<dbReference type="InterPro" id="IPR039661">
    <property type="entry name" value="ELP3"/>
</dbReference>
<dbReference type="EMBL" id="CP003167">
    <property type="protein sequence ID" value="AGB02048.1"/>
    <property type="molecule type" value="Genomic_DNA"/>
</dbReference>
<dbReference type="PANTHER" id="PTHR11135">
    <property type="entry name" value="HISTONE ACETYLTRANSFERASE-RELATED"/>
    <property type="match status" value="1"/>
</dbReference>
<dbReference type="OrthoDB" id="49957at2157"/>
<dbReference type="InterPro" id="IPR000182">
    <property type="entry name" value="GNAT_dom"/>
</dbReference>
<gene>
    <name evidence="17" type="ordered locus">Metfor_0996</name>
</gene>
<evidence type="ECO:0000256" key="13">
    <source>
        <dbReference type="ARBA" id="ARBA00044771"/>
    </source>
</evidence>
<comment type="pathway">
    <text evidence="1">tRNA modification.</text>
</comment>
<dbReference type="InterPro" id="IPR016181">
    <property type="entry name" value="Acyl_CoA_acyltransferase"/>
</dbReference>
<evidence type="ECO:0000256" key="3">
    <source>
        <dbReference type="ARBA" id="ARBA00022485"/>
    </source>
</evidence>
<dbReference type="SFLD" id="SFLDF00344">
    <property type="entry name" value="ELP3-like"/>
    <property type="match status" value="1"/>
</dbReference>
<dbReference type="PIRSF" id="PIRSF005669">
    <property type="entry name" value="Hist_AcTrfase_ELP3"/>
    <property type="match status" value="1"/>
</dbReference>
<dbReference type="InterPro" id="IPR032432">
    <property type="entry name" value="Radical_SAM_C"/>
</dbReference>
<keyword evidence="6" id="KW-0949">S-adenosyl-L-methionine</keyword>
<evidence type="ECO:0000256" key="8">
    <source>
        <dbReference type="ARBA" id="ARBA00022723"/>
    </source>
</evidence>
<sequence>MDEEPALREIISRLLTLPEGAFNDAIVVAAKIETCRKYSLPAVPKNSAILAAARPEEYETLRRILLVKPSRTLSGVAPVAVMTSPYPCPHGKCLPCPGGPEHPFHSPQSYTGEEPAAKRAREHEYDPFRQIRARLEQFEVLGHRVDKVELIVMGGTMTARPVGYQEEFVSRCIEAMNVYPETTSASQYLPVATVESANETSAIRCVAMTFETRPDWCRREHIDRMLDLGVTKVELGVQHTDDVILAYNRRGCTVADTVAANTLLRDAGLKVGFHMMPNLPSSSIEADRQMFATLFDDPRFRPDFLKIYPTLVTPGSEIEDLWKRGGYSPYDEEKLIDLIAYGKSLIPEYTRLQRIQRDIPAKLIVAGSPHSNFRQLAQNRLKALGKRCRCIRCREIGRLPSLAGMEIRVLEYKACGGKEHFISAVSDDSLIGFSRLRFPSQVYRPELEGAAVMRELHVYGSVVPLGKDAESEEWQHRNFGKMLLGRAEEIALAAGYYNLAIMSGIGVRPYYRRQGYERRGPYMIKGLS</sequence>
<dbReference type="Pfam" id="PF23613">
    <property type="entry name" value="ELP3_N"/>
    <property type="match status" value="1"/>
</dbReference>
<evidence type="ECO:0000259" key="16">
    <source>
        <dbReference type="SMART" id="SM00729"/>
    </source>
</evidence>
<dbReference type="Pfam" id="PF16199">
    <property type="entry name" value="Radical_SAM_C"/>
    <property type="match status" value="1"/>
</dbReference>
<evidence type="ECO:0000256" key="5">
    <source>
        <dbReference type="ARBA" id="ARBA00022679"/>
    </source>
</evidence>
<keyword evidence="7" id="KW-0819">tRNA processing</keyword>
<dbReference type="Gene3D" id="3.40.630.30">
    <property type="match status" value="1"/>
</dbReference>
<dbReference type="SFLD" id="SFLDS00029">
    <property type="entry name" value="Radical_SAM"/>
    <property type="match status" value="1"/>
</dbReference>
<dbReference type="AlphaFoldDB" id="L0HFF3"/>
<dbReference type="SUPFAM" id="SSF102114">
    <property type="entry name" value="Radical SAM enzymes"/>
    <property type="match status" value="1"/>
</dbReference>
<dbReference type="KEGG" id="mfo:Metfor_0996"/>
<dbReference type="InterPro" id="IPR007197">
    <property type="entry name" value="rSAM"/>
</dbReference>
<dbReference type="InParanoid" id="L0HFF3"/>
<dbReference type="SMART" id="SM00729">
    <property type="entry name" value="Elp3"/>
    <property type="match status" value="1"/>
</dbReference>
<organism evidence="17 18">
    <name type="scientific">Methanoregula formicica (strain DSM 22288 / NBRC 105244 / SMSP)</name>
    <dbReference type="NCBI Taxonomy" id="593750"/>
    <lineage>
        <taxon>Archaea</taxon>
        <taxon>Methanobacteriati</taxon>
        <taxon>Methanobacteriota</taxon>
        <taxon>Stenosarchaea group</taxon>
        <taxon>Methanomicrobia</taxon>
        <taxon>Methanomicrobiales</taxon>
        <taxon>Methanoregulaceae</taxon>
        <taxon>Methanoregula</taxon>
    </lineage>
</organism>